<gene>
    <name evidence="4" type="ORF">N8I74_18300</name>
</gene>
<dbReference type="SUPFAM" id="SSF55729">
    <property type="entry name" value="Acyl-CoA N-acyltransferases (Nat)"/>
    <property type="match status" value="1"/>
</dbReference>
<dbReference type="PROSITE" id="PS51186">
    <property type="entry name" value="GNAT"/>
    <property type="match status" value="1"/>
</dbReference>
<dbReference type="Gene3D" id="3.40.630.30">
    <property type="match status" value="1"/>
</dbReference>
<protein>
    <submittedName>
        <fullName evidence="4">GNAT family N-acetyltransferase</fullName>
    </submittedName>
</protein>
<dbReference type="PANTHER" id="PTHR43877:SF2">
    <property type="entry name" value="AMINOALKYLPHOSPHONATE N-ACETYLTRANSFERASE-RELATED"/>
    <property type="match status" value="1"/>
</dbReference>
<evidence type="ECO:0000313" key="4">
    <source>
        <dbReference type="EMBL" id="UXY15239.1"/>
    </source>
</evidence>
<dbReference type="InterPro" id="IPR000182">
    <property type="entry name" value="GNAT_dom"/>
</dbReference>
<organism evidence="4 5">
    <name type="scientific">Chitiniphilus purpureus</name>
    <dbReference type="NCBI Taxonomy" id="2981137"/>
    <lineage>
        <taxon>Bacteria</taxon>
        <taxon>Pseudomonadati</taxon>
        <taxon>Pseudomonadota</taxon>
        <taxon>Betaproteobacteria</taxon>
        <taxon>Neisseriales</taxon>
        <taxon>Chitinibacteraceae</taxon>
        <taxon>Chitiniphilus</taxon>
    </lineage>
</organism>
<dbReference type="Pfam" id="PF00583">
    <property type="entry name" value="Acetyltransf_1"/>
    <property type="match status" value="1"/>
</dbReference>
<name>A0ABY6DLK8_9NEIS</name>
<accession>A0ABY6DLK8</accession>
<reference evidence="4" key="1">
    <citation type="submission" date="2022-10" db="EMBL/GenBank/DDBJ databases">
        <title>Chitiniphilus purpureus sp. nov., a novel chitin-degrading bacterium isolated from crawfish pond sediment.</title>
        <authorList>
            <person name="Li K."/>
        </authorList>
    </citation>
    <scope>NUCLEOTIDE SEQUENCE</scope>
    <source>
        <strain evidence="4">CD1</strain>
    </source>
</reference>
<keyword evidence="1" id="KW-0808">Transferase</keyword>
<feature type="domain" description="N-acetyltransferase" evidence="3">
    <location>
        <begin position="2"/>
        <end position="145"/>
    </location>
</feature>
<proteinExistence type="predicted"/>
<dbReference type="RefSeq" id="WP_263124643.1">
    <property type="nucleotide sequence ID" value="NZ_CP106753.1"/>
</dbReference>
<dbReference type="InterPro" id="IPR050832">
    <property type="entry name" value="Bact_Acetyltransf"/>
</dbReference>
<dbReference type="Proteomes" id="UP001061302">
    <property type="component" value="Chromosome"/>
</dbReference>
<dbReference type="CDD" id="cd04301">
    <property type="entry name" value="NAT_SF"/>
    <property type="match status" value="1"/>
</dbReference>
<keyword evidence="2" id="KW-0012">Acyltransferase</keyword>
<dbReference type="PANTHER" id="PTHR43877">
    <property type="entry name" value="AMINOALKYLPHOSPHONATE N-ACETYLTRANSFERASE-RELATED-RELATED"/>
    <property type="match status" value="1"/>
</dbReference>
<dbReference type="EMBL" id="CP106753">
    <property type="protein sequence ID" value="UXY15239.1"/>
    <property type="molecule type" value="Genomic_DNA"/>
</dbReference>
<dbReference type="InterPro" id="IPR016181">
    <property type="entry name" value="Acyl_CoA_acyltransferase"/>
</dbReference>
<evidence type="ECO:0000313" key="5">
    <source>
        <dbReference type="Proteomes" id="UP001061302"/>
    </source>
</evidence>
<sequence length="145" mass="15588">MPILRAATEQDAAGIAALLAQLGYPSDEEAVAIRLANLERAGGYGCFVADLDGRIVGMVATSLGWYIEKDGAYVRIVALVVDEPLRQRGLGSALLDLAEQWAAERGAGVMMLNAGAQRQEAQDFYRHRGYASTGQRFVKTIASRS</sequence>
<keyword evidence="5" id="KW-1185">Reference proteome</keyword>
<evidence type="ECO:0000256" key="2">
    <source>
        <dbReference type="ARBA" id="ARBA00023315"/>
    </source>
</evidence>
<evidence type="ECO:0000259" key="3">
    <source>
        <dbReference type="PROSITE" id="PS51186"/>
    </source>
</evidence>
<evidence type="ECO:0000256" key="1">
    <source>
        <dbReference type="ARBA" id="ARBA00022679"/>
    </source>
</evidence>